<dbReference type="PROSITE" id="PS51257">
    <property type="entry name" value="PROKAR_LIPOPROTEIN"/>
    <property type="match status" value="1"/>
</dbReference>
<comment type="caution">
    <text evidence="1">The sequence shown here is derived from an EMBL/GenBank/DDBJ whole genome shotgun (WGS) entry which is preliminary data.</text>
</comment>
<gene>
    <name evidence="1" type="ORF">C5749_15005</name>
</gene>
<keyword evidence="2" id="KW-1185">Reference proteome</keyword>
<evidence type="ECO:0000313" key="2">
    <source>
        <dbReference type="Proteomes" id="UP000238642"/>
    </source>
</evidence>
<dbReference type="RefSeq" id="WP_105726949.1">
    <property type="nucleotide sequence ID" value="NZ_PVBS01000002.1"/>
</dbReference>
<reference evidence="1 2" key="1">
    <citation type="submission" date="2018-02" db="EMBL/GenBank/DDBJ databases">
        <title>The draft genome of Sphingobacterium gobiense H7.</title>
        <authorList>
            <person name="Li L."/>
            <person name="Liu L."/>
            <person name="Zhang X."/>
            <person name="Wang T."/>
            <person name="Liang L."/>
        </authorList>
    </citation>
    <scope>NUCLEOTIDE SEQUENCE [LARGE SCALE GENOMIC DNA]</scope>
    <source>
        <strain evidence="1 2">ACCC 05757</strain>
    </source>
</reference>
<name>A0A2S9JP13_9SPHI</name>
<evidence type="ECO:0008006" key="3">
    <source>
        <dbReference type="Google" id="ProtNLM"/>
    </source>
</evidence>
<protein>
    <recommendedName>
        <fullName evidence="3">Lipoprotein</fullName>
    </recommendedName>
</protein>
<proteinExistence type="predicted"/>
<dbReference type="AlphaFoldDB" id="A0A2S9JP13"/>
<evidence type="ECO:0000313" key="1">
    <source>
        <dbReference type="EMBL" id="PRD54739.1"/>
    </source>
</evidence>
<dbReference type="EMBL" id="PVBS01000002">
    <property type="protein sequence ID" value="PRD54739.1"/>
    <property type="molecule type" value="Genomic_DNA"/>
</dbReference>
<accession>A0A2S9JP13</accession>
<dbReference type="OrthoDB" id="5984340at2"/>
<dbReference type="Proteomes" id="UP000238642">
    <property type="component" value="Unassembled WGS sequence"/>
</dbReference>
<organism evidence="1 2">
    <name type="scientific">Sphingobacterium gobiense</name>
    <dbReference type="NCBI Taxonomy" id="1382456"/>
    <lineage>
        <taxon>Bacteria</taxon>
        <taxon>Pseudomonadati</taxon>
        <taxon>Bacteroidota</taxon>
        <taxon>Sphingobacteriia</taxon>
        <taxon>Sphingobacteriales</taxon>
        <taxon>Sphingobacteriaceae</taxon>
        <taxon>Sphingobacterium</taxon>
    </lineage>
</organism>
<sequence>MDIVRYWKQRTKSLQKSSAKKVLIFSLLLVGLVSCEHQVKPKAGTPVAERIEPDTIIKPDSIGVETVNGTDTNIFRIEIERINKEQFDSAKQQEKVSSPVEKITDLGVVQKQLAGIVEFKKIDDNNLGITQIHFRNGISMANSDLLSECGFVAYFPTEDILLLEGGHTIDVSFDLSTGQGTYDAGNPELMTTSPAGKYRLNKVFEGQECFYHFIQEKKNGKFQKVAGLNEIFEKKTNKWLCVIKGEFWTDDHTLYFGLVTQYNEAGNKYDYYRIKITGED</sequence>